<evidence type="ECO:0000313" key="8">
    <source>
        <dbReference type="EMBL" id="SEP85748.1"/>
    </source>
</evidence>
<feature type="transmembrane region" description="Helical" evidence="7">
    <location>
        <begin position="59"/>
        <end position="82"/>
    </location>
</feature>
<dbReference type="AlphaFoldDB" id="A0A1H9BBX2"/>
<reference evidence="9" key="1">
    <citation type="submission" date="2016-10" db="EMBL/GenBank/DDBJ databases">
        <authorList>
            <person name="Varghese N."/>
            <person name="Submissions S."/>
        </authorList>
    </citation>
    <scope>NUCLEOTIDE SEQUENCE [LARGE SCALE GENOMIC DNA]</scope>
    <source>
        <strain evidence="9">CGMCC 4.578</strain>
    </source>
</reference>
<feature type="transmembrane region" description="Helical" evidence="7">
    <location>
        <begin position="179"/>
        <end position="196"/>
    </location>
</feature>
<dbReference type="SUPFAM" id="SSF103473">
    <property type="entry name" value="MFS general substrate transporter"/>
    <property type="match status" value="1"/>
</dbReference>
<dbReference type="GO" id="GO:0005886">
    <property type="term" value="C:plasma membrane"/>
    <property type="evidence" value="ECO:0007669"/>
    <property type="project" value="UniProtKB-SubCell"/>
</dbReference>
<dbReference type="Pfam" id="PF07690">
    <property type="entry name" value="MFS_1"/>
    <property type="match status" value="1"/>
</dbReference>
<dbReference type="EMBL" id="FOFT01000001">
    <property type="protein sequence ID" value="SEP85748.1"/>
    <property type="molecule type" value="Genomic_DNA"/>
</dbReference>
<organism evidence="8 9">
    <name type="scientific">Lentzea flaviverrucosa</name>
    <dbReference type="NCBI Taxonomy" id="200379"/>
    <lineage>
        <taxon>Bacteria</taxon>
        <taxon>Bacillati</taxon>
        <taxon>Actinomycetota</taxon>
        <taxon>Actinomycetes</taxon>
        <taxon>Pseudonocardiales</taxon>
        <taxon>Pseudonocardiaceae</taxon>
        <taxon>Lentzea</taxon>
    </lineage>
</organism>
<evidence type="ECO:0000256" key="2">
    <source>
        <dbReference type="ARBA" id="ARBA00022475"/>
    </source>
</evidence>
<dbReference type="Proteomes" id="UP000199028">
    <property type="component" value="Unassembled WGS sequence"/>
</dbReference>
<evidence type="ECO:0000256" key="4">
    <source>
        <dbReference type="ARBA" id="ARBA00022989"/>
    </source>
</evidence>
<feature type="transmembrane region" description="Helical" evidence="7">
    <location>
        <begin position="27"/>
        <end position="53"/>
    </location>
</feature>
<feature type="transmembrane region" description="Helical" evidence="7">
    <location>
        <begin position="264"/>
        <end position="284"/>
    </location>
</feature>
<accession>A0A1H9BBX2</accession>
<feature type="compositionally biased region" description="Low complexity" evidence="6">
    <location>
        <begin position="1"/>
        <end position="18"/>
    </location>
</feature>
<keyword evidence="3 7" id="KW-0812">Transmembrane</keyword>
<sequence>MQEASELAAEAESTGAASPQPPGRHDLALLAVGAGLSNASSMLTLVGLTVRLYDSGPGAVAIMFAAGTVGGVLGTPIGGWLVDRYRNRPLYVCILVAQAVTLSALVAVASVPAAIIAGLAIMGMLGAMATTCTSVLVARINAEDDGVRGFSWVSTARTAGAMAGTLLGGVVAAGPGLEVALAIDAAASFLQAFLISRIRTDRDPRVHDRFAGTSRRSLAGLAQLGRDRVLTVRLVAHVVTMTAMTIALANEIFLVTGVMRQNEVVYGVVVTCWGIGVLAGAVVTRRLKGIDALLRAYLIGTGVMAAAFAVTALFPHPVVNAIAWITCGGCAAVQNITLMALVQKRTPEAYKGRVYSAAGTTLIIANTVGYLSAGPVIALAGPRNTLFIAAALIVPATLAMVVVVFRERVGSEPATAAETENTSATKNGAT</sequence>
<dbReference type="InterPro" id="IPR011701">
    <property type="entry name" value="MFS"/>
</dbReference>
<evidence type="ECO:0000256" key="5">
    <source>
        <dbReference type="ARBA" id="ARBA00023136"/>
    </source>
</evidence>
<proteinExistence type="predicted"/>
<dbReference type="Gene3D" id="1.20.1250.20">
    <property type="entry name" value="MFS general substrate transporter like domains"/>
    <property type="match status" value="1"/>
</dbReference>
<dbReference type="InterPro" id="IPR036259">
    <property type="entry name" value="MFS_trans_sf"/>
</dbReference>
<evidence type="ECO:0000313" key="9">
    <source>
        <dbReference type="Proteomes" id="UP000199028"/>
    </source>
</evidence>
<gene>
    <name evidence="8" type="ORF">SAMN05216195_101419</name>
</gene>
<feature type="region of interest" description="Disordered" evidence="6">
    <location>
        <begin position="1"/>
        <end position="22"/>
    </location>
</feature>
<feature type="transmembrane region" description="Helical" evidence="7">
    <location>
        <begin position="386"/>
        <end position="405"/>
    </location>
</feature>
<evidence type="ECO:0000256" key="3">
    <source>
        <dbReference type="ARBA" id="ARBA00022692"/>
    </source>
</evidence>
<name>A0A1H9BBX2_9PSEU</name>
<feature type="transmembrane region" description="Helical" evidence="7">
    <location>
        <begin position="115"/>
        <end position="138"/>
    </location>
</feature>
<dbReference type="PANTHER" id="PTHR23513:SF6">
    <property type="entry name" value="MAJOR FACILITATOR SUPERFAMILY ASSOCIATED DOMAIN-CONTAINING PROTEIN"/>
    <property type="match status" value="1"/>
</dbReference>
<feature type="transmembrane region" description="Helical" evidence="7">
    <location>
        <begin position="150"/>
        <end position="173"/>
    </location>
</feature>
<feature type="transmembrane region" description="Helical" evidence="7">
    <location>
        <begin position="321"/>
        <end position="342"/>
    </location>
</feature>
<keyword evidence="9" id="KW-1185">Reference proteome</keyword>
<dbReference type="PANTHER" id="PTHR23513">
    <property type="entry name" value="INTEGRAL MEMBRANE EFFLUX PROTEIN-RELATED"/>
    <property type="match status" value="1"/>
</dbReference>
<feature type="transmembrane region" description="Helical" evidence="7">
    <location>
        <begin position="89"/>
        <end position="109"/>
    </location>
</feature>
<feature type="transmembrane region" description="Helical" evidence="7">
    <location>
        <begin position="296"/>
        <end position="315"/>
    </location>
</feature>
<feature type="transmembrane region" description="Helical" evidence="7">
    <location>
        <begin position="354"/>
        <end position="380"/>
    </location>
</feature>
<evidence type="ECO:0000256" key="6">
    <source>
        <dbReference type="SAM" id="MobiDB-lite"/>
    </source>
</evidence>
<keyword evidence="2" id="KW-1003">Cell membrane</keyword>
<keyword evidence="4 7" id="KW-1133">Transmembrane helix</keyword>
<protein>
    <submittedName>
        <fullName evidence="8">Predicted arabinose efflux permease, MFS family</fullName>
    </submittedName>
</protein>
<evidence type="ECO:0000256" key="7">
    <source>
        <dbReference type="SAM" id="Phobius"/>
    </source>
</evidence>
<keyword evidence="5 7" id="KW-0472">Membrane</keyword>
<dbReference type="CDD" id="cd06173">
    <property type="entry name" value="MFS_MefA_like"/>
    <property type="match status" value="1"/>
</dbReference>
<evidence type="ECO:0000256" key="1">
    <source>
        <dbReference type="ARBA" id="ARBA00004651"/>
    </source>
</evidence>
<comment type="subcellular location">
    <subcellularLocation>
        <location evidence="1">Cell membrane</location>
        <topology evidence="1">Multi-pass membrane protein</topology>
    </subcellularLocation>
</comment>
<dbReference type="GO" id="GO:0022857">
    <property type="term" value="F:transmembrane transporter activity"/>
    <property type="evidence" value="ECO:0007669"/>
    <property type="project" value="InterPro"/>
</dbReference>
<feature type="transmembrane region" description="Helical" evidence="7">
    <location>
        <begin position="234"/>
        <end position="258"/>
    </location>
</feature>